<keyword evidence="9" id="KW-0732">Signal</keyword>
<evidence type="ECO:0000256" key="6">
    <source>
        <dbReference type="ARBA" id="ARBA00022989"/>
    </source>
</evidence>
<evidence type="ECO:0000256" key="5">
    <source>
        <dbReference type="ARBA" id="ARBA00022824"/>
    </source>
</evidence>
<evidence type="ECO:0000256" key="1">
    <source>
        <dbReference type="ARBA" id="ARBA00004477"/>
    </source>
</evidence>
<feature type="transmembrane region" description="Helical" evidence="8">
    <location>
        <begin position="42"/>
        <end position="64"/>
    </location>
</feature>
<dbReference type="PANTHER" id="PTHR21181">
    <property type="match status" value="1"/>
</dbReference>
<organism evidence="10 11">
    <name type="scientific">Patella caerulea</name>
    <name type="common">Rayed Mediterranean limpet</name>
    <dbReference type="NCBI Taxonomy" id="87958"/>
    <lineage>
        <taxon>Eukaryota</taxon>
        <taxon>Metazoa</taxon>
        <taxon>Spiralia</taxon>
        <taxon>Lophotrochozoa</taxon>
        <taxon>Mollusca</taxon>
        <taxon>Gastropoda</taxon>
        <taxon>Patellogastropoda</taxon>
        <taxon>Patelloidea</taxon>
        <taxon>Patellidae</taxon>
        <taxon>Patella</taxon>
    </lineage>
</organism>
<dbReference type="GO" id="GO:0031901">
    <property type="term" value="C:early endosome membrane"/>
    <property type="evidence" value="ECO:0007669"/>
    <property type="project" value="UniProtKB-SubCell"/>
</dbReference>
<keyword evidence="8" id="KW-0813">Transport</keyword>
<evidence type="ECO:0000256" key="2">
    <source>
        <dbReference type="ARBA" id="ARBA00006109"/>
    </source>
</evidence>
<dbReference type="GO" id="GO:0022890">
    <property type="term" value="F:inorganic cation transmembrane transporter activity"/>
    <property type="evidence" value="ECO:0007669"/>
    <property type="project" value="TreeGrafter"/>
</dbReference>
<comment type="caution">
    <text evidence="8">Lacks conserved residue(s) required for the propagation of feature annotation.</text>
</comment>
<keyword evidence="7 8" id="KW-0472">Membrane</keyword>
<gene>
    <name evidence="10" type="ORF">SNE40_000831</name>
</gene>
<comment type="subcellular location">
    <subcellularLocation>
        <location evidence="1">Endoplasmic reticulum membrane</location>
        <topology evidence="1">Multi-pass membrane protein</topology>
    </subcellularLocation>
    <subcellularLocation>
        <location evidence="8">Golgi apparatus membrane</location>
        <topology evidence="8">Multi-pass membrane protein</topology>
    </subcellularLocation>
    <subcellularLocation>
        <location evidence="8">Early endosome membrane</location>
        <topology evidence="8">Multi-pass membrane protein</topology>
    </subcellularLocation>
</comment>
<comment type="caution">
    <text evidence="10">The sequence shown here is derived from an EMBL/GenBank/DDBJ whole genome shotgun (WGS) entry which is preliminary data.</text>
</comment>
<keyword evidence="4 8" id="KW-0812">Transmembrane</keyword>
<dbReference type="AlphaFoldDB" id="A0AAN8Q2R5"/>
<dbReference type="InterPro" id="IPR018937">
    <property type="entry name" value="MMgT"/>
</dbReference>
<reference evidence="10 11" key="1">
    <citation type="submission" date="2024-01" db="EMBL/GenBank/DDBJ databases">
        <title>The genome of the rayed Mediterranean limpet Patella caerulea (Linnaeus, 1758).</title>
        <authorList>
            <person name="Anh-Thu Weber A."/>
            <person name="Halstead-Nussloch G."/>
        </authorList>
    </citation>
    <scope>NUCLEOTIDE SEQUENCE [LARGE SCALE GENOMIC DNA]</scope>
    <source>
        <strain evidence="10">AATW-2023a</strain>
        <tissue evidence="10">Whole specimen</tissue>
    </source>
</reference>
<feature type="signal peptide" evidence="9">
    <location>
        <begin position="1"/>
        <end position="23"/>
    </location>
</feature>
<keyword evidence="8" id="KW-0333">Golgi apparatus</keyword>
<evidence type="ECO:0000313" key="11">
    <source>
        <dbReference type="Proteomes" id="UP001347796"/>
    </source>
</evidence>
<dbReference type="GO" id="GO:0072546">
    <property type="term" value="C:EMC complex"/>
    <property type="evidence" value="ECO:0007669"/>
    <property type="project" value="UniProtKB-UniRule"/>
</dbReference>
<keyword evidence="5 8" id="KW-0256">Endoplasmic reticulum</keyword>
<evidence type="ECO:0000256" key="8">
    <source>
        <dbReference type="RuleBase" id="RU367002"/>
    </source>
</evidence>
<comment type="similarity">
    <text evidence="2 8">Belongs to the membrane magnesium transporter (TC 1.A.67) family.</text>
</comment>
<keyword evidence="6 8" id="KW-1133">Transmembrane helix</keyword>
<evidence type="ECO:0000313" key="10">
    <source>
        <dbReference type="EMBL" id="KAK6195387.1"/>
    </source>
</evidence>
<protein>
    <recommendedName>
        <fullName evidence="8">Membrane magnesium transporter</fullName>
    </recommendedName>
</protein>
<accession>A0AAN8Q2R5</accession>
<comment type="function">
    <text evidence="8">Part of the endoplasmic reticulum membrane protein complex (EMC) that enables the energy-independent insertion into endoplasmic reticulum membranes of newly synthesized membrane proteins. May be involved in Mg(2+) transport.</text>
</comment>
<dbReference type="GO" id="GO:0005886">
    <property type="term" value="C:plasma membrane"/>
    <property type="evidence" value="ECO:0007669"/>
    <property type="project" value="TreeGrafter"/>
</dbReference>
<evidence type="ECO:0000256" key="9">
    <source>
        <dbReference type="SAM" id="SignalP"/>
    </source>
</evidence>
<comment type="subunit">
    <text evidence="3">Component of the ER membrane protein complex (EMC).</text>
</comment>
<proteinExistence type="inferred from homology"/>
<evidence type="ECO:0000256" key="4">
    <source>
        <dbReference type="ARBA" id="ARBA00022692"/>
    </source>
</evidence>
<dbReference type="EMBL" id="JAZGQO010000001">
    <property type="protein sequence ID" value="KAK6195387.1"/>
    <property type="molecule type" value="Genomic_DNA"/>
</dbReference>
<feature type="chain" id="PRO_5042998780" description="Membrane magnesium transporter" evidence="9">
    <location>
        <begin position="24"/>
        <end position="113"/>
    </location>
</feature>
<evidence type="ECO:0000256" key="3">
    <source>
        <dbReference type="ARBA" id="ARBA00011276"/>
    </source>
</evidence>
<keyword evidence="11" id="KW-1185">Reference proteome</keyword>
<dbReference type="PANTHER" id="PTHR21181:SF7">
    <property type="entry name" value="ER MEMBRANE PROTEIN COMPLEX SUBUNIT 5"/>
    <property type="match status" value="1"/>
</dbReference>
<dbReference type="Pfam" id="PF10270">
    <property type="entry name" value="MMgT"/>
    <property type="match status" value="1"/>
</dbReference>
<sequence length="113" mass="13014">MTQEMAFIHKLCVSVGLIALAHAAYSATQHHAYLRLTEQEFAWLPLDIILQCLFGLSITYYGIINIAGQFKSIKASAEMETKTWEMLSNRQSFYTFHHRGKALYGDRERVELE</sequence>
<name>A0AAN8Q2R5_PATCE</name>
<evidence type="ECO:0000256" key="7">
    <source>
        <dbReference type="ARBA" id="ARBA00023136"/>
    </source>
</evidence>
<keyword evidence="8" id="KW-0460">Magnesium</keyword>
<keyword evidence="8" id="KW-0967">Endosome</keyword>
<dbReference type="GO" id="GO:0000139">
    <property type="term" value="C:Golgi membrane"/>
    <property type="evidence" value="ECO:0007669"/>
    <property type="project" value="UniProtKB-SubCell"/>
</dbReference>
<dbReference type="Proteomes" id="UP001347796">
    <property type="component" value="Unassembled WGS sequence"/>
</dbReference>